<dbReference type="PANTHER" id="PTHR43364:SF4">
    <property type="entry name" value="NAD(P)-LINKED OXIDOREDUCTASE SUPERFAMILY PROTEIN"/>
    <property type="match status" value="1"/>
</dbReference>
<proteinExistence type="predicted"/>
<keyword evidence="1" id="KW-0560">Oxidoreductase</keyword>
<dbReference type="GO" id="GO:0016491">
    <property type="term" value="F:oxidoreductase activity"/>
    <property type="evidence" value="ECO:0007669"/>
    <property type="project" value="UniProtKB-KW"/>
</dbReference>
<feature type="domain" description="NADP-dependent oxidoreductase" evidence="2">
    <location>
        <begin position="15"/>
        <end position="317"/>
    </location>
</feature>
<reference evidence="3" key="2">
    <citation type="journal article" date="2002" name="J. Bacteriol.">
        <title>ATP-binding cassette transport system involved in regulation of morphological differentiation in response to glucose in Streptomyces griseus.</title>
        <authorList>
            <person name="Seo J.-W."/>
            <person name="Ohnishi Y."/>
            <person name="Hirata A."/>
            <person name="Horinouchi S."/>
        </authorList>
    </citation>
    <scope>NUCLEOTIDE SEQUENCE</scope>
</reference>
<protein>
    <submittedName>
        <fullName evidence="3">Putative oxidoreductase</fullName>
    </submittedName>
</protein>
<dbReference type="PRINTS" id="PR00069">
    <property type="entry name" value="ALDKETRDTASE"/>
</dbReference>
<dbReference type="InterPro" id="IPR023210">
    <property type="entry name" value="NADP_OxRdtase_dom"/>
</dbReference>
<dbReference type="CDD" id="cd19081">
    <property type="entry name" value="AKR_AKR9C1"/>
    <property type="match status" value="1"/>
</dbReference>
<evidence type="ECO:0000313" key="3">
    <source>
        <dbReference type="EMBL" id="BAB79295.1"/>
    </source>
</evidence>
<evidence type="ECO:0000256" key="1">
    <source>
        <dbReference type="ARBA" id="ARBA00023002"/>
    </source>
</evidence>
<dbReference type="PANTHER" id="PTHR43364">
    <property type="entry name" value="NADH-SPECIFIC METHYLGLYOXAL REDUCTASE-RELATED"/>
    <property type="match status" value="1"/>
</dbReference>
<name>Q8VV02_STRGR</name>
<dbReference type="InterPro" id="IPR050523">
    <property type="entry name" value="AKR_Detox_Biosynth"/>
</dbReference>
<dbReference type="EMBL" id="AB061860">
    <property type="protein sequence ID" value="BAB79295.1"/>
    <property type="molecule type" value="Genomic_DNA"/>
</dbReference>
<dbReference type="InterPro" id="IPR020471">
    <property type="entry name" value="AKR"/>
</dbReference>
<accession>Q8VV02</accession>
<reference evidence="3" key="1">
    <citation type="submission" date="2001-05" db="EMBL/GenBank/DDBJ databases">
        <authorList>
            <person name="Seo J."/>
            <person name="Ohnishi Y."/>
            <person name="Horinouchi S."/>
        </authorList>
    </citation>
    <scope>NUCLEOTIDE SEQUENCE</scope>
</reference>
<dbReference type="Pfam" id="PF00248">
    <property type="entry name" value="Aldo_ket_red"/>
    <property type="match status" value="1"/>
</dbReference>
<gene>
    <name evidence="3" type="primary">orf3</name>
</gene>
<evidence type="ECO:0000259" key="2">
    <source>
        <dbReference type="Pfam" id="PF00248"/>
    </source>
</evidence>
<dbReference type="FunFam" id="3.20.20.100:FF:000004">
    <property type="entry name" value="Oxidoreductase, aldo/keto reductase"/>
    <property type="match status" value="1"/>
</dbReference>
<dbReference type="Gene3D" id="3.20.20.100">
    <property type="entry name" value="NADP-dependent oxidoreductase domain"/>
    <property type="match status" value="1"/>
</dbReference>
<organism evidence="3">
    <name type="scientific">Streptomyces griseus</name>
    <dbReference type="NCBI Taxonomy" id="1911"/>
    <lineage>
        <taxon>Bacteria</taxon>
        <taxon>Bacillati</taxon>
        <taxon>Actinomycetota</taxon>
        <taxon>Actinomycetes</taxon>
        <taxon>Kitasatosporales</taxon>
        <taxon>Streptomycetaceae</taxon>
        <taxon>Streptomyces</taxon>
    </lineage>
</organism>
<dbReference type="SUPFAM" id="SSF51430">
    <property type="entry name" value="NAD(P)-linked oxidoreductase"/>
    <property type="match status" value="1"/>
</dbReference>
<dbReference type="InterPro" id="IPR036812">
    <property type="entry name" value="NAD(P)_OxRdtase_dom_sf"/>
</dbReference>
<dbReference type="GO" id="GO:0005829">
    <property type="term" value="C:cytosol"/>
    <property type="evidence" value="ECO:0007669"/>
    <property type="project" value="UniProtKB-ARBA"/>
</dbReference>
<dbReference type="AlphaFoldDB" id="Q8VV02"/>
<sequence length="341" mass="37215">MRYRYLGKTGLRVSELCLGAMTFGREADETTSHALLDRFTEAGGTFVDTADIYSAGASEEILGRWLKRQRRDDVVIATKVRYGTGEGPNDRGLGRNHLIAGVESSLRRLGTDHIDLYQVHAWDPGTPLEETLATLDALVTSGKVRYIGASNFSGWQLQKAVDLSRANGWEPFTALQPLYNLLDRSAEWELMEVSRNEGLGVIPWSPLRGGWLSGAIRRGTERPPTGTRVETAEKLGWGESWSAYEGDERTWRVLDALHEVAGRTGLAVPVVALAWLLGRPGVTAPIVGARTLEQLETNLGAADLDLDPADAALLTAASDQVLPYPYSVNRDGPRAALTHPV</sequence>